<dbReference type="AlphaFoldDB" id="A0ABD0Y4W1"/>
<organism evidence="2 3">
    <name type="scientific">Ranatra chinensis</name>
    <dbReference type="NCBI Taxonomy" id="642074"/>
    <lineage>
        <taxon>Eukaryota</taxon>
        <taxon>Metazoa</taxon>
        <taxon>Ecdysozoa</taxon>
        <taxon>Arthropoda</taxon>
        <taxon>Hexapoda</taxon>
        <taxon>Insecta</taxon>
        <taxon>Pterygota</taxon>
        <taxon>Neoptera</taxon>
        <taxon>Paraneoptera</taxon>
        <taxon>Hemiptera</taxon>
        <taxon>Heteroptera</taxon>
        <taxon>Panheteroptera</taxon>
        <taxon>Nepomorpha</taxon>
        <taxon>Nepidae</taxon>
        <taxon>Ranatrinae</taxon>
        <taxon>Ranatra</taxon>
    </lineage>
</organism>
<evidence type="ECO:0000256" key="1">
    <source>
        <dbReference type="SAM" id="MobiDB-lite"/>
    </source>
</evidence>
<dbReference type="Proteomes" id="UP001558652">
    <property type="component" value="Unassembled WGS sequence"/>
</dbReference>
<name>A0ABD0Y4W1_9HEMI</name>
<protein>
    <submittedName>
        <fullName evidence="2">Uncharacterized protein</fullName>
    </submittedName>
</protein>
<feature type="region of interest" description="Disordered" evidence="1">
    <location>
        <begin position="1"/>
        <end position="26"/>
    </location>
</feature>
<feature type="compositionally biased region" description="Basic and acidic residues" evidence="1">
    <location>
        <begin position="138"/>
        <end position="148"/>
    </location>
</feature>
<keyword evidence="3" id="KW-1185">Reference proteome</keyword>
<gene>
    <name evidence="2" type="ORF">AAG570_004030</name>
</gene>
<feature type="compositionally biased region" description="Basic and acidic residues" evidence="1">
    <location>
        <begin position="47"/>
        <end position="66"/>
    </location>
</feature>
<evidence type="ECO:0000313" key="2">
    <source>
        <dbReference type="EMBL" id="KAL1117715.1"/>
    </source>
</evidence>
<sequence length="155" mass="18217">MSVSERRREIEKRLSQDPEEKIKKDQKPVVDILKQEEKTIIVEQRDEIVKKEESLSEKETSEEKAVSPEPSHLSFDQKRKTFELGMAQQPPVKQKLEEPPRYDIIQKIQQEPTSEEEEEQLSFQEKRLSFEKGLAMKKPGDKMAEIKRKPQVNSV</sequence>
<feature type="region of interest" description="Disordered" evidence="1">
    <location>
        <begin position="47"/>
        <end position="74"/>
    </location>
</feature>
<accession>A0ABD0Y4W1</accession>
<proteinExistence type="predicted"/>
<comment type="caution">
    <text evidence="2">The sequence shown here is derived from an EMBL/GenBank/DDBJ whole genome shotgun (WGS) entry which is preliminary data.</text>
</comment>
<feature type="region of interest" description="Disordered" evidence="1">
    <location>
        <begin position="135"/>
        <end position="155"/>
    </location>
</feature>
<dbReference type="EMBL" id="JBFDAA010000015">
    <property type="protein sequence ID" value="KAL1117715.1"/>
    <property type="molecule type" value="Genomic_DNA"/>
</dbReference>
<evidence type="ECO:0000313" key="3">
    <source>
        <dbReference type="Proteomes" id="UP001558652"/>
    </source>
</evidence>
<reference evidence="2 3" key="1">
    <citation type="submission" date="2024-07" db="EMBL/GenBank/DDBJ databases">
        <title>Chromosome-level genome assembly of the water stick insect Ranatra chinensis (Heteroptera: Nepidae).</title>
        <authorList>
            <person name="Liu X."/>
        </authorList>
    </citation>
    <scope>NUCLEOTIDE SEQUENCE [LARGE SCALE GENOMIC DNA]</scope>
    <source>
        <strain evidence="2">Cailab_2021Rc</strain>
        <tissue evidence="2">Muscle</tissue>
    </source>
</reference>